<evidence type="ECO:0000256" key="7">
    <source>
        <dbReference type="ARBA" id="ARBA00022692"/>
    </source>
</evidence>
<evidence type="ECO:0000256" key="11">
    <source>
        <dbReference type="ARBA" id="ARBA00023136"/>
    </source>
</evidence>
<keyword evidence="6" id="KW-0645">Protease</keyword>
<dbReference type="Proteomes" id="UP000604046">
    <property type="component" value="Unassembled WGS sequence"/>
</dbReference>
<evidence type="ECO:0000256" key="3">
    <source>
        <dbReference type="ARBA" id="ARBA00007931"/>
    </source>
</evidence>
<dbReference type="GO" id="GO:0016020">
    <property type="term" value="C:membrane"/>
    <property type="evidence" value="ECO:0007669"/>
    <property type="project" value="UniProtKB-SubCell"/>
</dbReference>
<evidence type="ECO:0000256" key="2">
    <source>
        <dbReference type="ARBA" id="ARBA00004229"/>
    </source>
</evidence>
<evidence type="ECO:0000256" key="5">
    <source>
        <dbReference type="ARBA" id="ARBA00022640"/>
    </source>
</evidence>
<keyword evidence="11 12" id="KW-0472">Membrane</keyword>
<dbReference type="GO" id="GO:0009507">
    <property type="term" value="C:chloroplast"/>
    <property type="evidence" value="ECO:0007669"/>
    <property type="project" value="UniProtKB-SubCell"/>
</dbReference>
<reference evidence="13" key="1">
    <citation type="submission" date="2021-02" db="EMBL/GenBank/DDBJ databases">
        <authorList>
            <person name="Dougan E. K."/>
            <person name="Rhodes N."/>
            <person name="Thang M."/>
            <person name="Chan C."/>
        </authorList>
    </citation>
    <scope>NUCLEOTIDE SEQUENCE</scope>
</reference>
<feature type="transmembrane region" description="Helical" evidence="12">
    <location>
        <begin position="324"/>
        <end position="346"/>
    </location>
</feature>
<evidence type="ECO:0000256" key="4">
    <source>
        <dbReference type="ARBA" id="ARBA00022528"/>
    </source>
</evidence>
<evidence type="ECO:0000256" key="12">
    <source>
        <dbReference type="SAM" id="Phobius"/>
    </source>
</evidence>
<accession>A0A812STN2</accession>
<evidence type="ECO:0000256" key="9">
    <source>
        <dbReference type="ARBA" id="ARBA00022946"/>
    </source>
</evidence>
<keyword evidence="9" id="KW-0809">Transit peptide</keyword>
<evidence type="ECO:0000313" key="14">
    <source>
        <dbReference type="Proteomes" id="UP000604046"/>
    </source>
</evidence>
<evidence type="ECO:0000256" key="1">
    <source>
        <dbReference type="ARBA" id="ARBA00004141"/>
    </source>
</evidence>
<keyword evidence="5" id="KW-0934">Plastid</keyword>
<evidence type="ECO:0000256" key="6">
    <source>
        <dbReference type="ARBA" id="ARBA00022670"/>
    </source>
</evidence>
<comment type="subcellular location">
    <subcellularLocation>
        <location evidence="1">Membrane</location>
        <topology evidence="1">Multi-pass membrane protein</topology>
    </subcellularLocation>
    <subcellularLocation>
        <location evidence="2">Plastid</location>
        <location evidence="2">Chloroplast</location>
    </subcellularLocation>
</comment>
<evidence type="ECO:0000313" key="13">
    <source>
        <dbReference type="EMBL" id="CAE7502311.1"/>
    </source>
</evidence>
<comment type="caution">
    <text evidence="13">The sequence shown here is derived from an EMBL/GenBank/DDBJ whole genome shotgun (WGS) entry which is preliminary data.</text>
</comment>
<comment type="similarity">
    <text evidence="3">Belongs to the peptidase M50B family.</text>
</comment>
<gene>
    <name evidence="13" type="primary">PAP22</name>
    <name evidence="13" type="ORF">SNAT2548_LOCUS28132</name>
</gene>
<dbReference type="GO" id="GO:0006508">
    <property type="term" value="P:proteolysis"/>
    <property type="evidence" value="ECO:0007669"/>
    <property type="project" value="UniProtKB-KW"/>
</dbReference>
<keyword evidence="4" id="KW-0150">Chloroplast</keyword>
<keyword evidence="14" id="KW-1185">Reference proteome</keyword>
<dbReference type="EMBL" id="CAJNDS010002505">
    <property type="protein sequence ID" value="CAE7502311.1"/>
    <property type="molecule type" value="Genomic_DNA"/>
</dbReference>
<proteinExistence type="inferred from homology"/>
<protein>
    <submittedName>
        <fullName evidence="13">PAP22 protein</fullName>
    </submittedName>
</protein>
<dbReference type="PANTHER" id="PTHR31412:SF0">
    <property type="entry name" value="ZINC METALLOPROTEASE EGY1, CHLOROPLASTIC-RELATED"/>
    <property type="match status" value="1"/>
</dbReference>
<evidence type="ECO:0000256" key="8">
    <source>
        <dbReference type="ARBA" id="ARBA00022801"/>
    </source>
</evidence>
<name>A0A812STN2_9DINO</name>
<sequence>MIHMATPSPGTIRAIQADLSTVYGHKPCHCRHGALRAGADHSARSALTATALTIRLGQSRWCRRSSSARLRAGSEAPDDPEQVFREAYDVEVQRIALLLERLEATRPQKMSGGDSKDFGVNLEAAKQLSPSEVGGKLSWREAFEAAKRMTESLEELVAEAPATPSAPTADSGTMPQIAGGIGGEAGSNTSATQEAEEVRNLEGVAEKIFEDETLLRFIAMPVLGLSETGKGEEVTRLPPAEQVRRTLGADLFSIKSQVIFDRVYIMTGQVTTETTPSAALAAMRERLAALSSSIELFLQPTMNSSQSALLVMLRDDMPSGDFVWWQWILCGFALAASVVSVNFEAFTVSALTSEQRAMLTINELPGIASQTAPTAACILAVVAAMEAARRAAADKYGVILTPPFLIPVWPIPSLGCFGAITRRLSIVPDEEADLAMSVSAGLTGYLESP</sequence>
<organism evidence="13 14">
    <name type="scientific">Symbiodinium natans</name>
    <dbReference type="NCBI Taxonomy" id="878477"/>
    <lineage>
        <taxon>Eukaryota</taxon>
        <taxon>Sar</taxon>
        <taxon>Alveolata</taxon>
        <taxon>Dinophyceae</taxon>
        <taxon>Suessiales</taxon>
        <taxon>Symbiodiniaceae</taxon>
        <taxon>Symbiodinium</taxon>
    </lineage>
</organism>
<dbReference type="GO" id="GO:0008233">
    <property type="term" value="F:peptidase activity"/>
    <property type="evidence" value="ECO:0007669"/>
    <property type="project" value="UniProtKB-KW"/>
</dbReference>
<evidence type="ECO:0000256" key="10">
    <source>
        <dbReference type="ARBA" id="ARBA00022989"/>
    </source>
</evidence>
<keyword evidence="8" id="KW-0378">Hydrolase</keyword>
<keyword evidence="10 12" id="KW-1133">Transmembrane helix</keyword>
<keyword evidence="7 12" id="KW-0812">Transmembrane</keyword>
<dbReference type="InterPro" id="IPR044838">
    <property type="entry name" value="EGY1-like"/>
</dbReference>
<dbReference type="AlphaFoldDB" id="A0A812STN2"/>
<dbReference type="PANTHER" id="PTHR31412">
    <property type="entry name" value="ZINC METALLOPROTEASE EGY1"/>
    <property type="match status" value="1"/>
</dbReference>
<dbReference type="OrthoDB" id="5738at2759"/>